<keyword evidence="2" id="KW-1185">Reference proteome</keyword>
<comment type="caution">
    <text evidence="1">The sequence shown here is derived from an EMBL/GenBank/DDBJ whole genome shotgun (WGS) entry which is preliminary data.</text>
</comment>
<reference evidence="1 2" key="1">
    <citation type="submission" date="2019-07" db="EMBL/GenBank/DDBJ databases">
        <title>De Novo Assembly of kiwifruit Actinidia rufa.</title>
        <authorList>
            <person name="Sugita-Konishi S."/>
            <person name="Sato K."/>
            <person name="Mori E."/>
            <person name="Abe Y."/>
            <person name="Kisaki G."/>
            <person name="Hamano K."/>
            <person name="Suezawa K."/>
            <person name="Otani M."/>
            <person name="Fukuda T."/>
            <person name="Manabe T."/>
            <person name="Gomi K."/>
            <person name="Tabuchi M."/>
            <person name="Akimitsu K."/>
            <person name="Kataoka I."/>
        </authorList>
    </citation>
    <scope>NUCLEOTIDE SEQUENCE [LARGE SCALE GENOMIC DNA]</scope>
    <source>
        <strain evidence="2">cv. Fuchu</strain>
    </source>
</reference>
<dbReference type="AlphaFoldDB" id="A0A7J0GY08"/>
<protein>
    <submittedName>
        <fullName evidence="1">Uncharacterized protein</fullName>
    </submittedName>
</protein>
<accession>A0A7J0GY08</accession>
<dbReference type="Proteomes" id="UP000585474">
    <property type="component" value="Unassembled WGS sequence"/>
</dbReference>
<organism evidence="1 2">
    <name type="scientific">Actinidia rufa</name>
    <dbReference type="NCBI Taxonomy" id="165716"/>
    <lineage>
        <taxon>Eukaryota</taxon>
        <taxon>Viridiplantae</taxon>
        <taxon>Streptophyta</taxon>
        <taxon>Embryophyta</taxon>
        <taxon>Tracheophyta</taxon>
        <taxon>Spermatophyta</taxon>
        <taxon>Magnoliopsida</taxon>
        <taxon>eudicotyledons</taxon>
        <taxon>Gunneridae</taxon>
        <taxon>Pentapetalae</taxon>
        <taxon>asterids</taxon>
        <taxon>Ericales</taxon>
        <taxon>Actinidiaceae</taxon>
        <taxon>Actinidia</taxon>
    </lineage>
</organism>
<evidence type="ECO:0000313" key="1">
    <source>
        <dbReference type="EMBL" id="GFZ15608.1"/>
    </source>
</evidence>
<proteinExistence type="predicted"/>
<gene>
    <name evidence="1" type="ORF">Acr_25g0000170</name>
</gene>
<evidence type="ECO:0000313" key="2">
    <source>
        <dbReference type="Proteomes" id="UP000585474"/>
    </source>
</evidence>
<sequence>MAEYQGRLFVVKARCEEDELGGGLCYLRAGLGLFIARLRATEACSLGGDGARKAHFVEFNGRLALRRTHSMEASPWRGLIPRRDPLEGALSLDGRGSLLGGAYSVEGSSITMEPEFSKLIESAHYTVEPVMPTAIQPLLEGRGVEEEEKHLDDSSLVHHMEFV</sequence>
<name>A0A7J0GY08_9ERIC</name>
<dbReference type="EMBL" id="BJWL01000025">
    <property type="protein sequence ID" value="GFZ15608.1"/>
    <property type="molecule type" value="Genomic_DNA"/>
</dbReference>